<dbReference type="AlphaFoldDB" id="A0A0J8QMY0"/>
<proteinExistence type="predicted"/>
<evidence type="ECO:0000313" key="1">
    <source>
        <dbReference type="EMBL" id="KMU72563.1"/>
    </source>
</evidence>
<gene>
    <name evidence="1" type="ORF">CISG_09679</name>
</gene>
<name>A0A0J8QMY0_COCIT</name>
<organism evidence="1 2">
    <name type="scientific">Coccidioides immitis RMSCC 3703</name>
    <dbReference type="NCBI Taxonomy" id="454286"/>
    <lineage>
        <taxon>Eukaryota</taxon>
        <taxon>Fungi</taxon>
        <taxon>Dikarya</taxon>
        <taxon>Ascomycota</taxon>
        <taxon>Pezizomycotina</taxon>
        <taxon>Eurotiomycetes</taxon>
        <taxon>Eurotiomycetidae</taxon>
        <taxon>Onygenales</taxon>
        <taxon>Onygenaceae</taxon>
        <taxon>Coccidioides</taxon>
    </lineage>
</organism>
<sequence length="104" mass="11844">MAASNQPDLGFHRSFGLFQGSLTEMSGQSTKYSGNKSVVRKDKSFEFPEGGRLILYLPFMIPIQGLSREAEFWKSALWTSPKAELRHPKPWARLVGFLRGRRLN</sequence>
<accession>A0A0J8QMY0</accession>
<dbReference type="EMBL" id="DS268222">
    <property type="protein sequence ID" value="KMU72563.1"/>
    <property type="molecule type" value="Genomic_DNA"/>
</dbReference>
<protein>
    <submittedName>
        <fullName evidence="1">Uncharacterized protein</fullName>
    </submittedName>
</protein>
<dbReference type="Proteomes" id="UP000054559">
    <property type="component" value="Unassembled WGS sequence"/>
</dbReference>
<reference evidence="2" key="1">
    <citation type="journal article" date="2010" name="Genome Res.">
        <title>Population genomic sequencing of Coccidioides fungi reveals recent hybridization and transposon control.</title>
        <authorList>
            <person name="Neafsey D.E."/>
            <person name="Barker B.M."/>
            <person name="Sharpton T.J."/>
            <person name="Stajich J.E."/>
            <person name="Park D.J."/>
            <person name="Whiston E."/>
            <person name="Hung C.-Y."/>
            <person name="McMahan C."/>
            <person name="White J."/>
            <person name="Sykes S."/>
            <person name="Heiman D."/>
            <person name="Young S."/>
            <person name="Zeng Q."/>
            <person name="Abouelleil A."/>
            <person name="Aftuck L."/>
            <person name="Bessette D."/>
            <person name="Brown A."/>
            <person name="FitzGerald M."/>
            <person name="Lui A."/>
            <person name="Macdonald J.P."/>
            <person name="Priest M."/>
            <person name="Orbach M.J."/>
            <person name="Galgiani J.N."/>
            <person name="Kirkland T.N."/>
            <person name="Cole G.T."/>
            <person name="Birren B.W."/>
            <person name="Henn M.R."/>
            <person name="Taylor J.W."/>
            <person name="Rounsley S.D."/>
        </authorList>
    </citation>
    <scope>NUCLEOTIDE SEQUENCE [LARGE SCALE GENOMIC DNA]</scope>
    <source>
        <strain evidence="2">RMSCC 3703</strain>
    </source>
</reference>
<evidence type="ECO:0000313" key="2">
    <source>
        <dbReference type="Proteomes" id="UP000054559"/>
    </source>
</evidence>